<dbReference type="Pfam" id="PF18199">
    <property type="entry name" value="Dynein_C"/>
    <property type="match status" value="1"/>
</dbReference>
<dbReference type="Gene3D" id="3.20.180.20">
    <property type="entry name" value="Dynein heavy chain, N-terminal domain 2"/>
    <property type="match status" value="1"/>
</dbReference>
<dbReference type="Pfam" id="PF12777">
    <property type="entry name" value="MT"/>
    <property type="match status" value="1"/>
</dbReference>
<dbReference type="FunFam" id="1.10.8.710:FF:000004">
    <property type="entry name" value="Dynein axonemal heavy chain 6"/>
    <property type="match status" value="1"/>
</dbReference>
<evidence type="ECO:0000256" key="14">
    <source>
        <dbReference type="ARBA" id="ARBA00023273"/>
    </source>
</evidence>
<dbReference type="Gene3D" id="1.10.8.720">
    <property type="entry name" value="Region D6 of dynein motor"/>
    <property type="match status" value="1"/>
</dbReference>
<dbReference type="Pfam" id="PF12775">
    <property type="entry name" value="AAA_7"/>
    <property type="match status" value="1"/>
</dbReference>
<keyword evidence="14" id="KW-0966">Cell projection</keyword>
<feature type="coiled-coil region" evidence="15">
    <location>
        <begin position="2864"/>
        <end position="2902"/>
    </location>
</feature>
<dbReference type="Pfam" id="PF12780">
    <property type="entry name" value="AAA_8"/>
    <property type="match status" value="1"/>
</dbReference>
<dbReference type="FunFam" id="3.40.50.300:FF:001145">
    <property type="entry name" value="Putative dynein heavy chain"/>
    <property type="match status" value="1"/>
</dbReference>
<keyword evidence="4" id="KW-0493">Microtubule</keyword>
<dbReference type="InterPro" id="IPR035699">
    <property type="entry name" value="AAA_6"/>
</dbReference>
<dbReference type="STRING" id="307507.A0A2V0PMY3"/>
<evidence type="ECO:0000256" key="15">
    <source>
        <dbReference type="SAM" id="Coils"/>
    </source>
</evidence>
<evidence type="ECO:0000256" key="7">
    <source>
        <dbReference type="ARBA" id="ARBA00022840"/>
    </source>
</evidence>
<dbReference type="InterPro" id="IPR042222">
    <property type="entry name" value="Dynein_2_N"/>
</dbReference>
<keyword evidence="5" id="KW-0547">Nucleotide-binding</keyword>
<reference evidence="18 19" key="1">
    <citation type="journal article" date="2018" name="Sci. Rep.">
        <title>Raphidocelis subcapitata (=Pseudokirchneriella subcapitata) provides an insight into genome evolution and environmental adaptations in the Sphaeropleales.</title>
        <authorList>
            <person name="Suzuki S."/>
            <person name="Yamaguchi H."/>
            <person name="Nakajima N."/>
            <person name="Kawachi M."/>
        </authorList>
    </citation>
    <scope>NUCLEOTIDE SEQUENCE [LARGE SCALE GENOMIC DNA]</scope>
    <source>
        <strain evidence="18 19">NIES-35</strain>
    </source>
</reference>
<dbReference type="Pfam" id="PF12774">
    <property type="entry name" value="AAA_6"/>
    <property type="match status" value="1"/>
</dbReference>
<dbReference type="InterPro" id="IPR004273">
    <property type="entry name" value="Dynein_heavy_D6_P-loop"/>
</dbReference>
<dbReference type="Pfam" id="PF17852">
    <property type="entry name" value="Dynein_AAA_lid"/>
    <property type="match status" value="1"/>
</dbReference>
<dbReference type="InterPro" id="IPR042228">
    <property type="entry name" value="Dynein_linker_3"/>
</dbReference>
<dbReference type="Gene3D" id="1.10.8.710">
    <property type="match status" value="1"/>
</dbReference>
<evidence type="ECO:0000256" key="10">
    <source>
        <dbReference type="ARBA" id="ARBA00023054"/>
    </source>
</evidence>
<dbReference type="FunFam" id="1.10.8.720:FF:000001">
    <property type="entry name" value="dynein heavy chain 7, axonemal"/>
    <property type="match status" value="1"/>
</dbReference>
<feature type="coiled-coil region" evidence="15">
    <location>
        <begin position="3051"/>
        <end position="3092"/>
    </location>
</feature>
<dbReference type="GO" id="GO:0005524">
    <property type="term" value="F:ATP binding"/>
    <property type="evidence" value="ECO:0007669"/>
    <property type="project" value="UniProtKB-KW"/>
</dbReference>
<dbReference type="InterPro" id="IPR024317">
    <property type="entry name" value="Dynein_heavy_chain_D4_dom"/>
</dbReference>
<dbReference type="EMBL" id="BDRX01000134">
    <property type="protein sequence ID" value="GBF98747.1"/>
    <property type="molecule type" value="Genomic_DNA"/>
</dbReference>
<dbReference type="FunFam" id="3.40.50.300:FF:002141">
    <property type="entry name" value="Dynein heavy chain"/>
    <property type="match status" value="1"/>
</dbReference>
<keyword evidence="13" id="KW-0206">Cytoskeleton</keyword>
<dbReference type="InterPro" id="IPR041228">
    <property type="entry name" value="Dynein_C"/>
</dbReference>
<dbReference type="FunFam" id="1.20.920.30:FF:000005">
    <property type="entry name" value="Dynein, axonemal, heavy chain 2"/>
    <property type="match status" value="1"/>
</dbReference>
<evidence type="ECO:0000256" key="8">
    <source>
        <dbReference type="ARBA" id="ARBA00022846"/>
    </source>
</evidence>
<feature type="compositionally biased region" description="Polar residues" evidence="16">
    <location>
        <begin position="173"/>
        <end position="185"/>
    </location>
</feature>
<keyword evidence="9" id="KW-0243">Dynein</keyword>
<dbReference type="FunFam" id="3.40.50.300:FF:000153">
    <property type="entry name" value="Dynein axonemal heavy chain 1"/>
    <property type="match status" value="1"/>
</dbReference>
<dbReference type="Gene3D" id="1.10.287.2620">
    <property type="match status" value="1"/>
</dbReference>
<dbReference type="Gene3D" id="3.10.490.20">
    <property type="match status" value="1"/>
</dbReference>
<dbReference type="InterPro" id="IPR043157">
    <property type="entry name" value="Dynein_AAA1S"/>
</dbReference>
<dbReference type="InterPro" id="IPR041466">
    <property type="entry name" value="Dynein_AAA5_ext"/>
</dbReference>
<evidence type="ECO:0000256" key="5">
    <source>
        <dbReference type="ARBA" id="ARBA00022741"/>
    </source>
</evidence>
<dbReference type="GO" id="GO:0003341">
    <property type="term" value="P:cilium movement"/>
    <property type="evidence" value="ECO:0007669"/>
    <property type="project" value="UniProtKB-ARBA"/>
</dbReference>
<dbReference type="InterPro" id="IPR003593">
    <property type="entry name" value="AAA+_ATPase"/>
</dbReference>
<dbReference type="InterPro" id="IPR013602">
    <property type="entry name" value="Dynein_heavy_linker"/>
</dbReference>
<comment type="subcellular location">
    <subcellularLocation>
        <location evidence="1">Cytoplasm</location>
        <location evidence="1">Cytoskeleton</location>
        <location evidence="1">Flagellum axoneme</location>
    </subcellularLocation>
</comment>
<dbReference type="InParanoid" id="A0A2V0PMY3"/>
<dbReference type="PANTHER" id="PTHR46961:SF5">
    <property type="entry name" value="DYNEIN AXONEMAL HEAVY CHAIN 1"/>
    <property type="match status" value="1"/>
</dbReference>
<evidence type="ECO:0000256" key="1">
    <source>
        <dbReference type="ARBA" id="ARBA00004611"/>
    </source>
</evidence>
<feature type="coiled-coil region" evidence="15">
    <location>
        <begin position="947"/>
        <end position="974"/>
    </location>
</feature>
<keyword evidence="7" id="KW-0067">ATP-binding</keyword>
<feature type="domain" description="AAA+ ATPase" evidence="17">
    <location>
        <begin position="2224"/>
        <end position="2413"/>
    </location>
</feature>
<keyword evidence="6" id="KW-0970">Cilium biogenesis/degradation</keyword>
<evidence type="ECO:0000256" key="2">
    <source>
        <dbReference type="ARBA" id="ARBA00008887"/>
    </source>
</evidence>
<keyword evidence="11" id="KW-0969">Cilium</keyword>
<evidence type="ECO:0000313" key="18">
    <source>
        <dbReference type="EMBL" id="GBF98747.1"/>
    </source>
</evidence>
<evidence type="ECO:0000256" key="3">
    <source>
        <dbReference type="ARBA" id="ARBA00022490"/>
    </source>
</evidence>
<evidence type="ECO:0000256" key="12">
    <source>
        <dbReference type="ARBA" id="ARBA00023175"/>
    </source>
</evidence>
<dbReference type="PANTHER" id="PTHR46961">
    <property type="entry name" value="DYNEIN HEAVY CHAIN 1, AXONEMAL-LIKE PROTEIN"/>
    <property type="match status" value="1"/>
</dbReference>
<dbReference type="FunFam" id="1.20.58.1120:FF:000001">
    <property type="entry name" value="dynein heavy chain 2, axonemal"/>
    <property type="match status" value="1"/>
</dbReference>
<dbReference type="GO" id="GO:0030286">
    <property type="term" value="C:dynein complex"/>
    <property type="evidence" value="ECO:0007669"/>
    <property type="project" value="UniProtKB-KW"/>
</dbReference>
<evidence type="ECO:0000256" key="6">
    <source>
        <dbReference type="ARBA" id="ARBA00022794"/>
    </source>
</evidence>
<keyword evidence="8" id="KW-0282">Flagellum</keyword>
<dbReference type="FunFam" id="1.10.8.1220:FF:000001">
    <property type="entry name" value="Dynein axonemal heavy chain 5"/>
    <property type="match status" value="1"/>
</dbReference>
<dbReference type="Pfam" id="PF08393">
    <property type="entry name" value="DHC_N2"/>
    <property type="match status" value="1"/>
</dbReference>
<dbReference type="OrthoDB" id="447173at2759"/>
<protein>
    <submittedName>
        <fullName evidence="18">Dynein heavy chain axonemal</fullName>
    </submittedName>
</protein>
<feature type="region of interest" description="Disordered" evidence="16">
    <location>
        <begin position="1"/>
        <end position="85"/>
    </location>
</feature>
<dbReference type="Gene3D" id="1.10.472.130">
    <property type="match status" value="1"/>
</dbReference>
<feature type="domain" description="AAA+ ATPase" evidence="17">
    <location>
        <begin position="1571"/>
        <end position="1728"/>
    </location>
</feature>
<gene>
    <name evidence="18" type="ORF">Rsub_11153</name>
</gene>
<dbReference type="FunFam" id="3.20.180.20:FF:000003">
    <property type="entry name" value="Dynein heavy chain 12, axonemal"/>
    <property type="match status" value="1"/>
</dbReference>
<organism evidence="18 19">
    <name type="scientific">Raphidocelis subcapitata</name>
    <dbReference type="NCBI Taxonomy" id="307507"/>
    <lineage>
        <taxon>Eukaryota</taxon>
        <taxon>Viridiplantae</taxon>
        <taxon>Chlorophyta</taxon>
        <taxon>core chlorophytes</taxon>
        <taxon>Chlorophyceae</taxon>
        <taxon>CS clade</taxon>
        <taxon>Sphaeropleales</taxon>
        <taxon>Selenastraceae</taxon>
        <taxon>Raphidocelis</taxon>
    </lineage>
</organism>
<keyword evidence="19" id="KW-1185">Reference proteome</keyword>
<evidence type="ECO:0000256" key="11">
    <source>
        <dbReference type="ARBA" id="ARBA00023069"/>
    </source>
</evidence>
<keyword evidence="12" id="KW-0505">Motor protein</keyword>
<dbReference type="Gene3D" id="3.40.50.300">
    <property type="entry name" value="P-loop containing nucleotide triphosphate hydrolases"/>
    <property type="match status" value="5"/>
</dbReference>
<accession>A0A2V0PMY3</accession>
<dbReference type="GO" id="GO:0051959">
    <property type="term" value="F:dynein light intermediate chain binding"/>
    <property type="evidence" value="ECO:0007669"/>
    <property type="project" value="InterPro"/>
</dbReference>
<evidence type="ECO:0000256" key="9">
    <source>
        <dbReference type="ARBA" id="ARBA00023017"/>
    </source>
</evidence>
<dbReference type="Proteomes" id="UP000247498">
    <property type="component" value="Unassembled WGS sequence"/>
</dbReference>
<evidence type="ECO:0000313" key="19">
    <source>
        <dbReference type="Proteomes" id="UP000247498"/>
    </source>
</evidence>
<dbReference type="Gene3D" id="1.20.920.20">
    <property type="match status" value="1"/>
</dbReference>
<dbReference type="GO" id="GO:0045505">
    <property type="term" value="F:dynein intermediate chain binding"/>
    <property type="evidence" value="ECO:0007669"/>
    <property type="project" value="InterPro"/>
</dbReference>
<dbReference type="GO" id="GO:0060271">
    <property type="term" value="P:cilium assembly"/>
    <property type="evidence" value="ECO:0007669"/>
    <property type="project" value="UniProtKB-ARBA"/>
</dbReference>
<dbReference type="Gene3D" id="6.10.140.1060">
    <property type="match status" value="1"/>
</dbReference>
<dbReference type="InterPro" id="IPR035706">
    <property type="entry name" value="AAA_9"/>
</dbReference>
<evidence type="ECO:0000256" key="16">
    <source>
        <dbReference type="SAM" id="MobiDB-lite"/>
    </source>
</evidence>
<dbReference type="Gene3D" id="1.20.140.100">
    <property type="entry name" value="Dynein heavy chain, N-terminal domain 2"/>
    <property type="match status" value="1"/>
</dbReference>
<dbReference type="SMART" id="SM00382">
    <property type="entry name" value="AAA"/>
    <property type="match status" value="2"/>
</dbReference>
<comment type="similarity">
    <text evidence="2">Belongs to the dynein heavy chain family.</text>
</comment>
<dbReference type="Gene3D" id="1.20.1270.280">
    <property type="match status" value="1"/>
</dbReference>
<feature type="region of interest" description="Disordered" evidence="16">
    <location>
        <begin position="143"/>
        <end position="189"/>
    </location>
</feature>
<dbReference type="Gene3D" id="1.20.920.30">
    <property type="match status" value="1"/>
</dbReference>
<dbReference type="FunFam" id="3.10.490.20:FF:000005">
    <property type="entry name" value="Dynein axonemal heavy chain 6"/>
    <property type="match status" value="1"/>
</dbReference>
<dbReference type="InterPro" id="IPR027417">
    <property type="entry name" value="P-loop_NTPase"/>
</dbReference>
<dbReference type="FunFam" id="3.40.50.300:FF:001328">
    <property type="entry name" value="Dynein heavy chain 6, axonemal"/>
    <property type="match status" value="1"/>
</dbReference>
<sequence length="4265" mass="461931">MQLRRPKARFGGGLGAAAAPLERPPTLPGQLQHGCAFGAGPTPLHQARSGGVTPDTAPAVPPSPAAFHNGAPSPPPPADDAAFCADDAAGGENAHLLPRVMVPLVQPAGSVPRAVQIQRRRRLYASQDVRKLVLRAAADCAAGGGPDVTPAIAGRGGDQREQLPSPAAAMQGQPHTQQHLPTPSSAEGPFFDLEIFDDTTFESRRPRDWVPKAEGLARPPARVAVKDPRTGGTAWVPARVLDCEEAAETYLVELAGGGGGGAGGGGGVVVGSGGELPEAGDPAAAALQLRRWVPRVCVCFGAEDPAVYARRYVAAQAARARAEVNRILGLALNTPALRDRLMATGAHMNEANLAHARAMNKAAYDALALAQAAAMRAAAAAAASCSAAGAAAVAAEAGTADGGACQAAAAPLVPDDPGLNPAAPAELLPLELPAGVASSEQWHTAPGAPALIAVAAGYNRAAFADRFGELSFRTLLTQPEVIATLVRVRAECAKARKMCLFSCQTAKALRLEEFEQAQGAATDATANHLRDNWLAAIKHTVKTQFRDVGKGWYSLAEARQDTYEFSKLKRLLVRVRLQQQDTLRDLALSSTARLLEYTSASVAWDAAVRSTAVVDLGSPHAGSRRSAPLLAAEMTVSPDGLSLGYGTGPEAVHSRLMALFDNGLQRLQGLPDLEPQLMEHLFWPEPRKLTSLHPQEPEAVAARAALEEALARGLLPMRDYLNCWKRYEPLLALSVEAEVERLAARGAELTLGEVQASVARAVADLREMEAALPATMNLGLVQVNCVKVRDLLLRKQERLATALKSLTARMPREMLAAVGAKFADLERRLRTKATSIEEVDAQRRLVAELPAKMVPLLAEVEAAQPWYDALEGMRHLLADDEARDRLAGGSWAARLTRQAQRAVELLDVDQAKLTDEMGAAQGAFAEALEAMATAVTAAQTHCDMSKVDAIAAQVRSLDKQLRAADKEAAQFNSREAILGRPATDYSTTKRMLEDFEPFFQFWTTAGDWKASGSALGIQQASDASLFPNARYVLASEHRQAWLHGPLSALDPEAVDKGIAVIAKALNKLGKAFVLRGLDRMAANCEELKGQVEAFKEVAPLAAALRAPGMRPRHWEALSAKIGQPVSLEGGLTLAQAVERGLMAHLPAITAAAEVAGKEYAIEQALDKLAAEWEAAEVGVVAYRDSGTHVDEALVQQLDDHLVMLQSMGFSPHKRPFEERLAKWETQLRLVSDVLEQWISLQRAWMYLEPVFASKDIQQQLPLEAKRFAAVDRGWRKMMDATRRAPGACCSPKLLDSLTESNKLLETVQKGLADYLETKRLAFSRFFFLSNDELLQILSQARNPLAVQPHLRKCFEAIASLDFGPPPALQISAMTSAEGERVPFDKPMQPVGNVETWLGEVERRMRASVRAQIVAAMAAYDSRPRTQWVCDWPAMVVLAVAQVFWCGGVEAAIAAGGVRAYLEKCTADLMGLTDLVRGRLSEGQRQTLGALITIDVHARDVVQELADAGLQRASDFEWVSRLRYYWRDGDLCVDMVQASVPYGYEYLGNSPRLVITPLTDRCYMTLMSALHLNLGGAPAGPAGTGKTETTKDLAKALAKQCVVFNCSDGLDYIAMARVTAACCQLLRMPFASGKFFKGLASSGAWACFDEFNRIDLEVLSVIAQQILTIQLAIQAKLKRFIFEDTEIDLNPACAVFITMNPGYAGRSELPDNLKALFRPCAMMVPDYALIAEISLYSYGYKNAKPLARKMVATFKLCSEQLSSQDHYDYGMRAVKSVITAAGNLKREHPSEAEDVLVLRAIRDVNLPKFLAHDLPLFAGIVGDLFPGVAPPAAERDALLGALADAARSQGLQPADAFLSKAVQLFETTLVRHGLMLVGPTMAGKTAAYRSLARAMGALAAAGNGSFEKVRTWVLNPKAVTMGQLYGQFDDITHEWTDGVLACCMREAAQDTTPDKKWIMFDGPVDALWIENMNTVLDDNKKLCLVSGEIIAMTPAMTMMFEVEDLAVASPATVSRCGMVYMEPTALGIEPLLASWLATLPPPVAAHAGLLKDLFRAVVPGCLALVRKHLRETVPTVPHNLVGSLFRLVDALLEAAGYTAKAPGALPPTPEALETLPAALAPLFVFAATWSLGASCDRDGRPAFDSHLREALAALPAGAAAAPPEGLSLYEWTFEAGAGGRGWLPWMDALGGGNYTCDPDKRFSQIVVPTVDTVRYSFLLDTLLAGGHHALVVGETGTGKTLTVAAKLTGPAAPPELAPLLLTFSARTSAGMVQDIIDAKMDKRRKGVFGPPAGKRAVVFVDDLNMPQARARRERYFAQPPLELLRQWFDHGGQLVDTQFVAAMGPPGGGRNPMSDDTLQRIFGTILGAFCDRHLGPPLHGIVDQLVAATTSVYNAIRADLLPTPSKSHYTYNLRDVAKVVQGLMRANPRDTTEPRHLIALWLHESARVFEDRLTDDDRRWFRGQQERLLGSHFGTNWEDVVGPERLIYGDFLVPGAEPKVYARAAAPASLVPLFESYLEDYNANSTAPMRLVMFLDAIEHAARLCRIIRQPLGNALLLGVGGSGRKSLARLAAFIEDYEVVSIEVAKGYGATEWRDDLRRTLKLAGVGGRDTVFLLADTQIVEEGFLEDVNNILNSGDVPNLMGPDDQEEIAAAMRPLMAAAGVPATDRNSIHAFFVDRVRAYLHLVLAFSPVDANFRQRLRMFPSLVNCTTIDWFREWPAEALAGVARSFLADVDFGPPAAATAEPAAPPLAEGGSGGGGLEGVVSCCVAMHRSVEARSRRYYEELRRYNYVTPTSYLELLTTFLRLLGEKRTETTAQKRRLEAGLEKLTSTALQVESMQKELQELQPVLATTAEQVEAMMAQIASDKEEAASTRAQVQGQEREANDQAAAAKAMADDAQRELDAALPALDAAVASLKNLSRNDIVEVKSLQNPPAGVKLVMETACIMFDEKPKMKEDPTKMGKKVPDYWDASKKLLADPTRFLDSLLTYDKDNIPEATIRKVEPYIALEEFTPEAVSKVSRACTSICMWVRAMHLYNTVALSVAPKRAALAAAQATLDKTLADLKAAQDRLAAVEAKIVSLEAAFSEATARKVALAAQVEDCRVKLTRADKLIGGLGGERSRWQATVLKLQSDLSNLVGDITLSAGAIAYAGPFVPSYRAALNAEWAAALAAAGVPHSRGAGLSSTLADPVKVRTWAIAGLPTDAVSVENAIVISKARRWPLMIDPQGQANRWVRAMERDAGLEVVKPSAKDFLRSLENGVRFGRPVLLEDVGESLDPALEPLLLRLTYRSGGSEVLRLGDSVVPYHQDFRFYITTKLRNPHYAPEVTVKVSLLNFFVTPEGLEDQLLGVTVDKERPDLSSLKGQLVLSNARMRADLVAIEGRILELLSASQGNILDDEELIDTLAQAKLTSNEVSARMAEAEATERDIDAAREGYRPVAARAALLFFAASELAGVDPMYQYSLGWFRALFVRAMDETPKADNVEVRGAALNAAFTFSLYAVVCRSLFERHKLMFAFMLAIKVQQQRGGIDPREWRFLLAGPTGGSGGGSGAPPKPSSGWLTDRSWGEVVALSALPAFAGFDRHLANNEAAYQALFDSAKAHEMPLAEPFQSRLSTFQRLLVLRCLRPDKVLAAARLFVGGLLGERFVEPPPFDLATCFRESSPATPLVFVLSPGADPMADLLALADEMRFAKKFEKVSLGQGQGPKAERLLTAGMERGLWVCLQNCHLAVSWLPTLERIVEGIQPEKVHKDFRLWLTSAPSPAFPASILQDGIKMSLEPPAGLKANLLRQYGRFSEQYLAASSRPLEWRRLLFGLCLFHAVVQDRRKFGPLGWNIRYDFTDGDLSVSLAQVREYLEELDAQIPYRVLRFLATEINYGGRVTDDKDRRLINALVERFCGPQVLEEGYMFSPGGEYLTPPCETLKEFLGVIASYPLAPSPDIFGLHANADITCEQAESYAALATLLALQPRTTAAVGGLSQDEVVASTAEAILARLPVPFDLEAVAAAYPTSHAESMNTVLLQECIRYNGLLLAVSASLAQVVKGLRGLVAMGPELEAVVPEAWAAKAYPSLKPLAAWVDDLLARLAFIGDWAARGKPDVYWLSGFFFPQAFLTGTLQNFARRYGLPIETVSFEHAVMDAGPLSADGDSSGEGGWRPPEDGCFIRGLFLEGARWDSDAHALAESRPKELYTEMPVIWLRPRHNRQQAAVPPSYDCPLYKTVARAGTLSTTGHSTNYVTGIELAAGGASPMHWVERGVALFAALPF</sequence>
<dbReference type="Pfam" id="PF12781">
    <property type="entry name" value="AAA_9"/>
    <property type="match status" value="1"/>
</dbReference>
<keyword evidence="10 15" id="KW-0175">Coiled coil</keyword>
<dbReference type="InterPro" id="IPR043160">
    <property type="entry name" value="Dynein_C_barrel"/>
</dbReference>
<dbReference type="InterPro" id="IPR042219">
    <property type="entry name" value="AAA_lid_11_sf"/>
</dbReference>
<dbReference type="GO" id="GO:0005929">
    <property type="term" value="C:cilium"/>
    <property type="evidence" value="ECO:0007669"/>
    <property type="project" value="UniProtKB-ARBA"/>
</dbReference>
<dbReference type="InterPro" id="IPR054354">
    <property type="entry name" value="DYNC2H1-like_lid"/>
</dbReference>
<dbReference type="FunFam" id="1.20.920.20:FF:000006">
    <property type="entry name" value="Dynein, axonemal, heavy chain 6"/>
    <property type="match status" value="1"/>
</dbReference>
<dbReference type="GO" id="GO:0005874">
    <property type="term" value="C:microtubule"/>
    <property type="evidence" value="ECO:0007669"/>
    <property type="project" value="UniProtKB-KW"/>
</dbReference>
<name>A0A2V0PMY3_9CHLO</name>
<dbReference type="InterPro" id="IPR026983">
    <property type="entry name" value="DHC"/>
</dbReference>
<dbReference type="Gene3D" id="1.20.58.1120">
    <property type="match status" value="1"/>
</dbReference>
<dbReference type="FunFam" id="3.40.50.300:FF:000063">
    <property type="entry name" value="dynein heavy chain 6, axonemal"/>
    <property type="match status" value="1"/>
</dbReference>
<dbReference type="Pfam" id="PF03028">
    <property type="entry name" value="Dynein_heavy"/>
    <property type="match status" value="1"/>
</dbReference>
<dbReference type="FunFam" id="1.20.140.100:FF:000001">
    <property type="entry name" value="dynein heavy chain 17, axonemal"/>
    <property type="match status" value="1"/>
</dbReference>
<dbReference type="Gene3D" id="1.10.8.1220">
    <property type="match status" value="1"/>
</dbReference>
<dbReference type="Pfam" id="PF18198">
    <property type="entry name" value="AAA_lid_11"/>
    <property type="match status" value="1"/>
</dbReference>
<evidence type="ECO:0000256" key="13">
    <source>
        <dbReference type="ARBA" id="ARBA00023212"/>
    </source>
</evidence>
<evidence type="ECO:0000256" key="4">
    <source>
        <dbReference type="ARBA" id="ARBA00022701"/>
    </source>
</evidence>
<comment type="caution">
    <text evidence="18">The sequence shown here is derived from an EMBL/GenBank/DDBJ whole genome shotgun (WGS) entry which is preliminary data.</text>
</comment>
<dbReference type="InterPro" id="IPR041658">
    <property type="entry name" value="AAA_lid_11"/>
</dbReference>
<dbReference type="InterPro" id="IPR024743">
    <property type="entry name" value="Dynein_HC_stalk"/>
</dbReference>
<dbReference type="FunFam" id="1.20.1270.280:FF:000001">
    <property type="entry name" value="dynein heavy chain 7, axonemal"/>
    <property type="match status" value="1"/>
</dbReference>
<keyword evidence="3" id="KW-0963">Cytoplasm</keyword>
<dbReference type="GO" id="GO:0008569">
    <property type="term" value="F:minus-end-directed microtubule motor activity"/>
    <property type="evidence" value="ECO:0007669"/>
    <property type="project" value="InterPro"/>
</dbReference>
<dbReference type="SUPFAM" id="SSF52540">
    <property type="entry name" value="P-loop containing nucleoside triphosphate hydrolases"/>
    <property type="match status" value="4"/>
</dbReference>
<evidence type="ECO:0000259" key="17">
    <source>
        <dbReference type="SMART" id="SM00382"/>
    </source>
</evidence>
<proteinExistence type="inferred from homology"/>
<dbReference type="Pfam" id="PF22597">
    <property type="entry name" value="DYN_lid"/>
    <property type="match status" value="1"/>
</dbReference>